<proteinExistence type="predicted"/>
<accession>A0A858R9I4</accession>
<feature type="domain" description="DUF4142" evidence="2">
    <location>
        <begin position="49"/>
        <end position="182"/>
    </location>
</feature>
<evidence type="ECO:0000313" key="4">
    <source>
        <dbReference type="Proteomes" id="UP000501891"/>
    </source>
</evidence>
<dbReference type="PANTHER" id="PTHR38593:SF1">
    <property type="entry name" value="BLR2558 PROTEIN"/>
    <property type="match status" value="1"/>
</dbReference>
<keyword evidence="4" id="KW-1185">Reference proteome</keyword>
<evidence type="ECO:0000259" key="2">
    <source>
        <dbReference type="Pfam" id="PF13628"/>
    </source>
</evidence>
<organism evidence="3 4">
    <name type="scientific">Aerophototrophica crusticola</name>
    <dbReference type="NCBI Taxonomy" id="1709002"/>
    <lineage>
        <taxon>Bacteria</taxon>
        <taxon>Pseudomonadati</taxon>
        <taxon>Pseudomonadota</taxon>
        <taxon>Alphaproteobacteria</taxon>
        <taxon>Rhodospirillales</taxon>
        <taxon>Rhodospirillaceae</taxon>
        <taxon>Aerophototrophica</taxon>
    </lineage>
</organism>
<dbReference type="Proteomes" id="UP000501891">
    <property type="component" value="Chromosome"/>
</dbReference>
<evidence type="ECO:0000256" key="1">
    <source>
        <dbReference type="SAM" id="SignalP"/>
    </source>
</evidence>
<feature type="chain" id="PRO_5032887810" evidence="1">
    <location>
        <begin position="23"/>
        <end position="196"/>
    </location>
</feature>
<dbReference type="KEGG" id="acru:HHL28_12550"/>
<evidence type="ECO:0000313" key="3">
    <source>
        <dbReference type="EMBL" id="QJE73813.1"/>
    </source>
</evidence>
<protein>
    <submittedName>
        <fullName evidence="3">DUF4142 domain-containing protein</fullName>
    </submittedName>
</protein>
<sequence>MRRTLAPLLTLAALLAGPPAWAQVTTGGVPATGAESKALPKAGKPLAEADRSFLEGAIGTAIYTVEASRLAAERSDNEEVQQLAETLLTSQKGLHDDLTAIANDQGALPAAELDPPRSAMLEQLRQVGDGGFDQLWLEQQVDSQRRAVELYQQAAAGSQDGVLSSMARDALPTLQENLGALEQAAGAGMAQNQAPR</sequence>
<dbReference type="Pfam" id="PF13628">
    <property type="entry name" value="DUF4142"/>
    <property type="match status" value="1"/>
</dbReference>
<keyword evidence="1" id="KW-0732">Signal</keyword>
<dbReference type="InterPro" id="IPR012347">
    <property type="entry name" value="Ferritin-like"/>
</dbReference>
<reference evidence="3" key="1">
    <citation type="submission" date="2020-04" db="EMBL/GenBank/DDBJ databases">
        <title>A desert anoxygenic phototrophic bacterium fixes CO2 using RubisCO under aerobic conditions.</title>
        <authorList>
            <person name="Tang K."/>
        </authorList>
    </citation>
    <scope>NUCLEOTIDE SEQUENCE [LARGE SCALE GENOMIC DNA]</scope>
    <source>
        <strain evidence="3">MIMtkB3</strain>
    </source>
</reference>
<dbReference type="InterPro" id="IPR025419">
    <property type="entry name" value="DUF4142"/>
</dbReference>
<dbReference type="PANTHER" id="PTHR38593">
    <property type="entry name" value="BLR2558 PROTEIN"/>
    <property type="match status" value="1"/>
</dbReference>
<dbReference type="EMBL" id="CP051775">
    <property type="protein sequence ID" value="QJE73813.1"/>
    <property type="molecule type" value="Genomic_DNA"/>
</dbReference>
<gene>
    <name evidence="3" type="ORF">HHL28_12550</name>
</gene>
<dbReference type="AlphaFoldDB" id="A0A858R9I4"/>
<feature type="signal peptide" evidence="1">
    <location>
        <begin position="1"/>
        <end position="22"/>
    </location>
</feature>
<name>A0A858R9I4_9PROT</name>
<dbReference type="Gene3D" id="1.20.1260.10">
    <property type="match status" value="1"/>
</dbReference>